<dbReference type="EMBL" id="JACHIG010000009">
    <property type="protein sequence ID" value="MBB5034330.1"/>
    <property type="molecule type" value="Genomic_DNA"/>
</dbReference>
<evidence type="ECO:0000313" key="3">
    <source>
        <dbReference type="EMBL" id="MBB5034330.1"/>
    </source>
</evidence>
<organism evidence="3 4">
    <name type="scientific">Prosthecobacter vanneervenii</name>
    <dbReference type="NCBI Taxonomy" id="48466"/>
    <lineage>
        <taxon>Bacteria</taxon>
        <taxon>Pseudomonadati</taxon>
        <taxon>Verrucomicrobiota</taxon>
        <taxon>Verrucomicrobiia</taxon>
        <taxon>Verrucomicrobiales</taxon>
        <taxon>Verrucomicrobiaceae</taxon>
        <taxon>Prosthecobacter</taxon>
    </lineage>
</organism>
<feature type="transmembrane region" description="Helical" evidence="1">
    <location>
        <begin position="221"/>
        <end position="241"/>
    </location>
</feature>
<dbReference type="Proteomes" id="UP000590740">
    <property type="component" value="Unassembled WGS sequence"/>
</dbReference>
<dbReference type="RefSeq" id="WP_184342035.1">
    <property type="nucleotide sequence ID" value="NZ_JACHIG010000009.1"/>
</dbReference>
<sequence length="247" mass="26342">MNRIVSSLSLLAVLAFTPSGMAHPLPDVAVRSHFEQGGEYLLQIEIDPRSFEPDPNVAPYLTNADLGVTPAEQQEKLKTKAQEYVQKVVEVVLDPVAEVKPELSWEFTAAENVPLKQPEDPVMLTGTWRTKLPAGSTGYSIKALPAGTLSVLYHNTALGKKVERFQILFPGETSYVLDLKTFTPRSKAPPPITEESAAGTADATLDAPDAMCALCGTGSQGGGTTATLVSVAGIVALVAWLRKKKAA</sequence>
<dbReference type="AlphaFoldDB" id="A0A7W7YDS5"/>
<gene>
    <name evidence="3" type="ORF">HNQ65_003924</name>
</gene>
<keyword evidence="1" id="KW-0472">Membrane</keyword>
<proteinExistence type="predicted"/>
<comment type="caution">
    <text evidence="3">The sequence shown here is derived from an EMBL/GenBank/DDBJ whole genome shotgun (WGS) entry which is preliminary data.</text>
</comment>
<evidence type="ECO:0000256" key="2">
    <source>
        <dbReference type="SAM" id="SignalP"/>
    </source>
</evidence>
<name>A0A7W7YDS5_9BACT</name>
<evidence type="ECO:0000256" key="1">
    <source>
        <dbReference type="SAM" id="Phobius"/>
    </source>
</evidence>
<keyword evidence="4" id="KW-1185">Reference proteome</keyword>
<feature type="chain" id="PRO_5030892236" evidence="2">
    <location>
        <begin position="23"/>
        <end position="247"/>
    </location>
</feature>
<protein>
    <submittedName>
        <fullName evidence="3">Uncharacterized protein</fullName>
    </submittedName>
</protein>
<accession>A0A7W7YDS5</accession>
<evidence type="ECO:0000313" key="4">
    <source>
        <dbReference type="Proteomes" id="UP000590740"/>
    </source>
</evidence>
<keyword evidence="1" id="KW-0812">Transmembrane</keyword>
<feature type="signal peptide" evidence="2">
    <location>
        <begin position="1"/>
        <end position="22"/>
    </location>
</feature>
<reference evidence="3 4" key="1">
    <citation type="submission" date="2020-08" db="EMBL/GenBank/DDBJ databases">
        <title>Genomic Encyclopedia of Type Strains, Phase IV (KMG-IV): sequencing the most valuable type-strain genomes for metagenomic binning, comparative biology and taxonomic classification.</title>
        <authorList>
            <person name="Goeker M."/>
        </authorList>
    </citation>
    <scope>NUCLEOTIDE SEQUENCE [LARGE SCALE GENOMIC DNA]</scope>
    <source>
        <strain evidence="3 4">DSM 12252</strain>
    </source>
</reference>
<keyword evidence="2" id="KW-0732">Signal</keyword>
<keyword evidence="1" id="KW-1133">Transmembrane helix</keyword>